<comment type="caution">
    <text evidence="1">The sequence shown here is derived from an EMBL/GenBank/DDBJ whole genome shotgun (WGS) entry which is preliminary data.</text>
</comment>
<feature type="non-terminal residue" evidence="1">
    <location>
        <position position="1"/>
    </location>
</feature>
<evidence type="ECO:0000313" key="1">
    <source>
        <dbReference type="EMBL" id="MBN3053890.1"/>
    </source>
</evidence>
<sequence length="56" mass="6484">KVRELHAYERALIATIHRFIQEILNKWQSQITKSSARQLHLLNMSARAEGIPRMAG</sequence>
<proteinExistence type="predicted"/>
<dbReference type="Proteomes" id="UP000768524">
    <property type="component" value="Unassembled WGS sequence"/>
</dbReference>
<accession>A0AAE3BHM6</accession>
<protein>
    <submittedName>
        <fullName evidence="1">SWIM zinc finger family protein</fullName>
    </submittedName>
</protein>
<dbReference type="AlphaFoldDB" id="A0AAE3BHM6"/>
<evidence type="ECO:0000313" key="2">
    <source>
        <dbReference type="Proteomes" id="UP000768524"/>
    </source>
</evidence>
<organism evidence="1 2">
    <name type="scientific">Pectobacterium brasiliense</name>
    <dbReference type="NCBI Taxonomy" id="180957"/>
    <lineage>
        <taxon>Bacteria</taxon>
        <taxon>Pseudomonadati</taxon>
        <taxon>Pseudomonadota</taxon>
        <taxon>Gammaproteobacteria</taxon>
        <taxon>Enterobacterales</taxon>
        <taxon>Pectobacteriaceae</taxon>
        <taxon>Pectobacterium</taxon>
    </lineage>
</organism>
<gene>
    <name evidence="1" type="ORF">H4F45_21170</name>
</gene>
<name>A0AAE3BHM6_9GAMM</name>
<reference evidence="1" key="1">
    <citation type="submission" date="2020-07" db="EMBL/GenBank/DDBJ databases">
        <title>A pangenomic view of the genus Pectobacterium provides insights into genome organization, phylogeny, and virulence.</title>
        <authorList>
            <person name="Jonkheer E."/>
            <person name="Brankovics B."/>
            <person name="Houwers I."/>
            <person name="Van Der Wolf J."/>
            <person name="Bonants P."/>
            <person name="Vreeburg R."/>
            <person name="Bollema R."/>
            <person name="De Haan J."/>
            <person name="Berke L."/>
            <person name="De Ridder D."/>
            <person name="Smit S."/>
            <person name="Van Der Lee T.A.J."/>
        </authorList>
    </citation>
    <scope>NUCLEOTIDE SEQUENCE</scope>
    <source>
        <strain evidence="1">NAK:433</strain>
    </source>
</reference>
<dbReference type="EMBL" id="JACGEP010000254">
    <property type="protein sequence ID" value="MBN3053890.1"/>
    <property type="molecule type" value="Genomic_DNA"/>
</dbReference>